<keyword evidence="2" id="KW-1185">Reference proteome</keyword>
<comment type="caution">
    <text evidence="1">The sequence shown here is derived from an EMBL/GenBank/DDBJ whole genome shotgun (WGS) entry which is preliminary data.</text>
</comment>
<organism evidence="1 2">
    <name type="scientific">Holothuria leucospilota</name>
    <name type="common">Black long sea cucumber</name>
    <name type="synonym">Mertensiothuria leucospilota</name>
    <dbReference type="NCBI Taxonomy" id="206669"/>
    <lineage>
        <taxon>Eukaryota</taxon>
        <taxon>Metazoa</taxon>
        <taxon>Echinodermata</taxon>
        <taxon>Eleutherozoa</taxon>
        <taxon>Echinozoa</taxon>
        <taxon>Holothuroidea</taxon>
        <taxon>Aspidochirotacea</taxon>
        <taxon>Aspidochirotida</taxon>
        <taxon>Holothuriidae</taxon>
        <taxon>Holothuria</taxon>
    </lineage>
</organism>
<name>A0A9Q0YKX2_HOLLE</name>
<evidence type="ECO:0000313" key="1">
    <source>
        <dbReference type="EMBL" id="KAJ8023276.1"/>
    </source>
</evidence>
<dbReference type="Proteomes" id="UP001152320">
    <property type="component" value="Chromosome 19"/>
</dbReference>
<dbReference type="AlphaFoldDB" id="A0A9Q0YKX2"/>
<reference evidence="1" key="1">
    <citation type="submission" date="2021-10" db="EMBL/GenBank/DDBJ databases">
        <title>Tropical sea cucumber genome reveals ecological adaptation and Cuvierian tubules defense mechanism.</title>
        <authorList>
            <person name="Chen T."/>
        </authorList>
    </citation>
    <scope>NUCLEOTIDE SEQUENCE</scope>
    <source>
        <strain evidence="1">Nanhai2018</strain>
        <tissue evidence="1">Muscle</tissue>
    </source>
</reference>
<sequence>MQQQAFEISQRKRLLIGCVVGGRPSETSSRCCSTTMAELFRYQPITCIRVPCDCRRPDCDSESCRNGGKQLLLPTN</sequence>
<proteinExistence type="predicted"/>
<evidence type="ECO:0000313" key="2">
    <source>
        <dbReference type="Proteomes" id="UP001152320"/>
    </source>
</evidence>
<accession>A0A9Q0YKX2</accession>
<protein>
    <submittedName>
        <fullName evidence="1">Uncharacterized protein</fullName>
    </submittedName>
</protein>
<gene>
    <name evidence="1" type="ORF">HOLleu_35643</name>
</gene>
<dbReference type="EMBL" id="JAIZAY010000019">
    <property type="protein sequence ID" value="KAJ8023276.1"/>
    <property type="molecule type" value="Genomic_DNA"/>
</dbReference>